<protein>
    <submittedName>
        <fullName evidence="3">Uncharacterized protein</fullName>
    </submittedName>
</protein>
<evidence type="ECO:0000313" key="3">
    <source>
        <dbReference type="EMBL" id="CAB1221311.1"/>
    </source>
</evidence>
<dbReference type="Proteomes" id="UP000489961">
    <property type="component" value="Unassembled WGS sequence"/>
</dbReference>
<accession>A0A811GER5</accession>
<dbReference type="GO" id="GO:0016154">
    <property type="term" value="F:pyrimidine-nucleoside phosphorylase activity"/>
    <property type="evidence" value="ECO:0007669"/>
    <property type="project" value="TreeGrafter"/>
</dbReference>
<dbReference type="CDD" id="cd20296">
    <property type="entry name" value="cupin_PpnP-like"/>
    <property type="match status" value="1"/>
</dbReference>
<proteinExistence type="predicted"/>
<dbReference type="PANTHER" id="PTHR36540:SF1">
    <property type="entry name" value="PYRIMIDINE_PURINE NUCLEOSIDE PHOSPHORYLASE"/>
    <property type="match status" value="1"/>
</dbReference>
<dbReference type="InterPro" id="IPR011051">
    <property type="entry name" value="RmlC_Cupin_sf"/>
</dbReference>
<reference evidence="3 4" key="1">
    <citation type="submission" date="2020-02" db="EMBL/GenBank/DDBJ databases">
        <authorList>
            <person name="Chaudhuri R."/>
        </authorList>
    </citation>
    <scope>NUCLEOTIDE SEQUENCE [LARGE SCALE GENOMIC DNA]</scope>
    <source>
        <strain evidence="3">SFB21</strain>
    </source>
</reference>
<dbReference type="AlphaFoldDB" id="A0A811GER5"/>
<name>A0A811GER5_9GAMM</name>
<sequence>MSTQFDFVSVIKKSNIHFDGCSVSHVIELKDGTQKTLGVILPTEKPLIFETHVAERIEIINGKCLVQVGSNTESQYYYAGESFYVPKNTQFQIMADEVLDYVCHMEDR</sequence>
<dbReference type="GO" id="GO:0005829">
    <property type="term" value="C:cytosol"/>
    <property type="evidence" value="ECO:0007669"/>
    <property type="project" value="TreeGrafter"/>
</dbReference>
<dbReference type="InterPro" id="IPR014710">
    <property type="entry name" value="RmlC-like_jellyroll"/>
</dbReference>
<keyword evidence="2" id="KW-0808">Transferase</keyword>
<dbReference type="PANTHER" id="PTHR36540">
    <property type="entry name" value="PYRIMIDINE/PURINE NUCLEOSIDE PHOSPHORYLASE"/>
    <property type="match status" value="1"/>
</dbReference>
<dbReference type="GO" id="GO:0004731">
    <property type="term" value="F:purine-nucleoside phosphorylase activity"/>
    <property type="evidence" value="ECO:0007669"/>
    <property type="project" value="TreeGrafter"/>
</dbReference>
<evidence type="ECO:0000256" key="2">
    <source>
        <dbReference type="ARBA" id="ARBA00022679"/>
    </source>
</evidence>
<gene>
    <name evidence="3" type="ORF">SFB21_2742</name>
</gene>
<dbReference type="Pfam" id="PF06865">
    <property type="entry name" value="Ppnp"/>
    <property type="match status" value="1"/>
</dbReference>
<comment type="caution">
    <text evidence="3">The sequence shown here is derived from an EMBL/GenBank/DDBJ whole genome shotgun (WGS) entry which is preliminary data.</text>
</comment>
<dbReference type="EMBL" id="CADDTS010000048">
    <property type="protein sequence ID" value="CAB1221311.1"/>
    <property type="molecule type" value="Genomic_DNA"/>
</dbReference>
<dbReference type="Gene3D" id="2.60.120.10">
    <property type="entry name" value="Jelly Rolls"/>
    <property type="match status" value="1"/>
</dbReference>
<organism evidence="3 4">
    <name type="scientific">Acinetobacter bouvetii</name>
    <dbReference type="NCBI Taxonomy" id="202951"/>
    <lineage>
        <taxon>Bacteria</taxon>
        <taxon>Pseudomonadati</taxon>
        <taxon>Pseudomonadota</taxon>
        <taxon>Gammaproteobacteria</taxon>
        <taxon>Moraxellales</taxon>
        <taxon>Moraxellaceae</taxon>
        <taxon>Acinetobacter</taxon>
    </lineage>
</organism>
<keyword evidence="1" id="KW-0328">Glycosyltransferase</keyword>
<dbReference type="RefSeq" id="WP_174560532.1">
    <property type="nucleotide sequence ID" value="NZ_CADDTS010000048.1"/>
</dbReference>
<dbReference type="SUPFAM" id="SSF51182">
    <property type="entry name" value="RmlC-like cupins"/>
    <property type="match status" value="1"/>
</dbReference>
<evidence type="ECO:0000256" key="1">
    <source>
        <dbReference type="ARBA" id="ARBA00022676"/>
    </source>
</evidence>
<evidence type="ECO:0000313" key="4">
    <source>
        <dbReference type="Proteomes" id="UP000489961"/>
    </source>
</evidence>
<dbReference type="InterPro" id="IPR009664">
    <property type="entry name" value="Ppnp"/>
</dbReference>